<keyword evidence="7" id="KW-0472">Membrane</keyword>
<dbReference type="InterPro" id="IPR006196">
    <property type="entry name" value="RNA-binding_domain_S1_IF1"/>
</dbReference>
<dbReference type="VEuPathDB" id="PlasmoDB:PGABG01_1467700"/>
<evidence type="ECO:0000256" key="5">
    <source>
        <dbReference type="ARBA" id="ARBA00022917"/>
    </source>
</evidence>
<evidence type="ECO:0000256" key="6">
    <source>
        <dbReference type="PROSITE-ProRule" id="PRU00181"/>
    </source>
</evidence>
<dbReference type="GO" id="GO:0003743">
    <property type="term" value="F:translation initiation factor activity"/>
    <property type="evidence" value="ECO:0007669"/>
    <property type="project" value="UniProtKB-UniRule"/>
</dbReference>
<dbReference type="SUPFAM" id="SSF50249">
    <property type="entry name" value="Nucleic acid-binding proteins"/>
    <property type="match status" value="1"/>
</dbReference>
<dbReference type="KEGG" id="pgab:PGSY75_1469000"/>
<protein>
    <submittedName>
        <fullName evidence="9">Putative translation initiation factor IF-1</fullName>
    </submittedName>
</protein>
<dbReference type="GO" id="GO:0005829">
    <property type="term" value="C:cytosol"/>
    <property type="evidence" value="ECO:0007669"/>
    <property type="project" value="TreeGrafter"/>
</dbReference>
<dbReference type="GeneID" id="29778970"/>
<dbReference type="Pfam" id="PF01176">
    <property type="entry name" value="eIF-1a"/>
    <property type="match status" value="1"/>
</dbReference>
<feature type="domain" description="S1-like" evidence="8">
    <location>
        <begin position="97"/>
        <end position="174"/>
    </location>
</feature>
<evidence type="ECO:0000313" key="10">
    <source>
        <dbReference type="Proteomes" id="UP000076004"/>
    </source>
</evidence>
<keyword evidence="7" id="KW-1133">Transmembrane helix</keyword>
<dbReference type="PROSITE" id="PS50832">
    <property type="entry name" value="S1_IF1_TYPE"/>
    <property type="match status" value="1"/>
</dbReference>
<evidence type="ECO:0000256" key="7">
    <source>
        <dbReference type="SAM" id="Phobius"/>
    </source>
</evidence>
<dbReference type="InterPro" id="IPR004368">
    <property type="entry name" value="TIF_IF1"/>
</dbReference>
<name>A0A151LBD6_9APIC</name>
<evidence type="ECO:0000256" key="4">
    <source>
        <dbReference type="ARBA" id="ARBA00022540"/>
    </source>
</evidence>
<comment type="subunit">
    <text evidence="3">Component of the 30S ribosomal translation pre-initiation complex which assembles on the 30S ribosome in the order IF-2 and IF-3, IF-1 and N-formylmethionyl-tRNA(fMet); mRNA recruitment can occur at any time during PIC assembly.</text>
</comment>
<dbReference type="Proteomes" id="UP000076004">
    <property type="component" value="Unassembled WGS sequence"/>
</dbReference>
<dbReference type="PANTHER" id="PTHR33370">
    <property type="entry name" value="TRANSLATION INITIATION FACTOR IF-1, CHLOROPLASTIC"/>
    <property type="match status" value="1"/>
</dbReference>
<evidence type="ECO:0000256" key="3">
    <source>
        <dbReference type="ARBA" id="ARBA00011599"/>
    </source>
</evidence>
<gene>
    <name evidence="9" type="ORF">PGSY75_1469000</name>
</gene>
<accession>A0A151LBD6</accession>
<dbReference type="PANTHER" id="PTHR33370:SF1">
    <property type="entry name" value="TRANSLATION INITIATION FACTOR IF-1, CHLOROPLASTIC"/>
    <property type="match status" value="1"/>
</dbReference>
<comment type="caution">
    <text evidence="9">The sequence shown here is derived from an EMBL/GenBank/DDBJ whole genome shotgun (WGS) entry which is preliminary data.</text>
</comment>
<reference evidence="9 10" key="1">
    <citation type="journal article" date="2016" name="Nat. Commun.">
        <title>Genomes of cryptic chimpanzee Plasmodium species reveal key evolutionary events leading to human malaria.</title>
        <authorList>
            <person name="Sundararaman S.A."/>
            <person name="Plenderleith L.J."/>
            <person name="Liu W."/>
            <person name="Loy D.E."/>
            <person name="Learn G.H."/>
            <person name="Li Y."/>
            <person name="Shaw K.S."/>
            <person name="Ayouba A."/>
            <person name="Peeters M."/>
            <person name="Speede S."/>
            <person name="Shaw G.M."/>
            <person name="Bushman F.D."/>
            <person name="Brisson D."/>
            <person name="Rayner J.C."/>
            <person name="Sharp P.M."/>
            <person name="Hahn B.H."/>
        </authorList>
    </citation>
    <scope>NUCLEOTIDE SEQUENCE [LARGE SCALE GENOMIC DNA]</scope>
    <source>
        <strain evidence="9 10">SY75</strain>
    </source>
</reference>
<dbReference type="EMBL" id="LVLB01000015">
    <property type="protein sequence ID" value="KYN96275.1"/>
    <property type="molecule type" value="Genomic_DNA"/>
</dbReference>
<dbReference type="GO" id="GO:0003723">
    <property type="term" value="F:RNA binding"/>
    <property type="evidence" value="ECO:0007669"/>
    <property type="project" value="InterPro"/>
</dbReference>
<dbReference type="GO" id="GO:0043022">
    <property type="term" value="F:ribosome binding"/>
    <property type="evidence" value="ECO:0007669"/>
    <property type="project" value="TreeGrafter"/>
</dbReference>
<feature type="transmembrane region" description="Helical" evidence="7">
    <location>
        <begin position="6"/>
        <end position="25"/>
    </location>
</feature>
<comment type="similarity">
    <text evidence="2">Belongs to the IF-1 family.</text>
</comment>
<keyword evidence="7" id="KW-0812">Transmembrane</keyword>
<evidence type="ECO:0000256" key="2">
    <source>
        <dbReference type="ARBA" id="ARBA00010939"/>
    </source>
</evidence>
<sequence>MCSVFITRLSFSFFVFLFLVFFLYIPSEEIKVENKRFSFLNFNNNILPWGNNKTSSRRFHKIPWNKNHMKNNINHFLRDKKGVQITLYGKNENVKNDNSKTKENDTFEMNGVVVECLANTNFIVSIPNGEKFLCFISGKLRINKVKINLGDMVKFQIHKLNFEKRRGKIVFRYLQHTPLKKKK</sequence>
<dbReference type="RefSeq" id="XP_018639741.1">
    <property type="nucleotide sequence ID" value="XM_018788369.1"/>
</dbReference>
<dbReference type="AlphaFoldDB" id="A0A151LBD6"/>
<dbReference type="InterPro" id="IPR012340">
    <property type="entry name" value="NA-bd_OB-fold"/>
</dbReference>
<dbReference type="VEuPathDB" id="PlasmoDB:PGSY75_1469000"/>
<evidence type="ECO:0000256" key="1">
    <source>
        <dbReference type="ARBA" id="ARBA00003935"/>
    </source>
</evidence>
<dbReference type="Gene3D" id="2.40.50.140">
    <property type="entry name" value="Nucleic acid-binding proteins"/>
    <property type="match status" value="1"/>
</dbReference>
<comment type="function">
    <text evidence="1">One of the essential components for the initiation of protein synthesis. Stabilizes the binding of IF-2 and IF-3 on the 30S subunit to which N-formylmethionyl-tRNA(fMet) subsequently binds. Helps modulate mRNA selection, yielding the 30S pre-initiation complex (PIC). Upon addition of the 50S ribosomal subunit IF-1, IF-2 and IF-3 are released leaving the mature 70S translation initiation complex.</text>
</comment>
<keyword evidence="4 6" id="KW-0396">Initiation factor</keyword>
<keyword evidence="5 6" id="KW-0648">Protein biosynthesis</keyword>
<proteinExistence type="inferred from homology"/>
<organism evidence="9 10">
    <name type="scientific">Plasmodium gaboni</name>
    <dbReference type="NCBI Taxonomy" id="647221"/>
    <lineage>
        <taxon>Eukaryota</taxon>
        <taxon>Sar</taxon>
        <taxon>Alveolata</taxon>
        <taxon>Apicomplexa</taxon>
        <taxon>Aconoidasida</taxon>
        <taxon>Haemosporida</taxon>
        <taxon>Plasmodiidae</taxon>
        <taxon>Plasmodium</taxon>
        <taxon>Plasmodium (Laverania)</taxon>
    </lineage>
</organism>
<evidence type="ECO:0000259" key="8">
    <source>
        <dbReference type="PROSITE" id="PS50832"/>
    </source>
</evidence>
<evidence type="ECO:0000313" key="9">
    <source>
        <dbReference type="EMBL" id="KYN96275.1"/>
    </source>
</evidence>